<name>A0A841C4Q0_9LACT</name>
<feature type="domain" description="Peptidase M16 C-terminal" evidence="2">
    <location>
        <begin position="177"/>
        <end position="355"/>
    </location>
</feature>
<evidence type="ECO:0000313" key="4">
    <source>
        <dbReference type="Proteomes" id="UP000562464"/>
    </source>
</evidence>
<gene>
    <name evidence="3" type="ORF">HNQ37_000265</name>
</gene>
<feature type="domain" description="Peptidase M16 N-terminal" evidence="1">
    <location>
        <begin position="52"/>
        <end position="170"/>
    </location>
</feature>
<dbReference type="InterPro" id="IPR011765">
    <property type="entry name" value="Pept_M16_N"/>
</dbReference>
<evidence type="ECO:0000259" key="2">
    <source>
        <dbReference type="Pfam" id="PF05193"/>
    </source>
</evidence>
<dbReference type="PANTHER" id="PTHR11851:SF134">
    <property type="entry name" value="ZINC-DEPENDENT PROTEASE"/>
    <property type="match status" value="1"/>
</dbReference>
<evidence type="ECO:0000259" key="1">
    <source>
        <dbReference type="Pfam" id="PF00675"/>
    </source>
</evidence>
<dbReference type="Proteomes" id="UP000562464">
    <property type="component" value="Unassembled WGS sequence"/>
</dbReference>
<dbReference type="Pfam" id="PF00675">
    <property type="entry name" value="Peptidase_M16"/>
    <property type="match status" value="1"/>
</dbReference>
<dbReference type="InterPro" id="IPR007863">
    <property type="entry name" value="Peptidase_M16_C"/>
</dbReference>
<keyword evidence="4" id="KW-1185">Reference proteome</keyword>
<dbReference type="SUPFAM" id="SSF63411">
    <property type="entry name" value="LuxS/MPP-like metallohydrolase"/>
    <property type="match status" value="2"/>
</dbReference>
<proteinExistence type="predicted"/>
<dbReference type="NCBIfam" id="NF047421">
    <property type="entry name" value="YfmH_fam"/>
    <property type="match status" value="1"/>
</dbReference>
<dbReference type="EMBL" id="JACHHV010000003">
    <property type="protein sequence ID" value="MBB5887395.1"/>
    <property type="molecule type" value="Genomic_DNA"/>
</dbReference>
<accession>A0A841C4Q0</accession>
<dbReference type="AlphaFoldDB" id="A0A841C4Q0"/>
<dbReference type="RefSeq" id="WP_221288979.1">
    <property type="nucleotide sequence ID" value="NZ_JACHHV010000003.1"/>
</dbReference>
<dbReference type="GO" id="GO:0046872">
    <property type="term" value="F:metal ion binding"/>
    <property type="evidence" value="ECO:0007669"/>
    <property type="project" value="InterPro"/>
</dbReference>
<comment type="caution">
    <text evidence="3">The sequence shown here is derived from an EMBL/GenBank/DDBJ whole genome shotgun (WGS) entry which is preliminary data.</text>
</comment>
<dbReference type="Gene3D" id="3.30.830.10">
    <property type="entry name" value="Metalloenzyme, LuxS/M16 peptidase-like"/>
    <property type="match status" value="2"/>
</dbReference>
<protein>
    <submittedName>
        <fullName evidence="3">Putative Zn-dependent peptidase</fullName>
    </submittedName>
</protein>
<sequence>MITEKYYKNIDETLYTEVFKNGLTVYYLPNSQISKAYGIFSTNFGSLDITFADKTYPAGIAHFLEHKLFEKEEGDVMLKFGSQGAQTNAFTSFDRTSYLFSGTENIKENIELLIDFVQTPYFTEASVAKEQGIITQEIQMYQDDPDWRLYAGLLAALYPKSPLAEDIAGTPESIGQITVEMLYKNYETFYQPSNMCLFLTGAFDVLEISELLHENQDLKNLPVQKIDREEMIFAPSQSFSEISMDVSDNKLGVGLRGNNGVSSADYLEYRLSMQIFFAMIFGKTSKFYENAYKTGLIDDSFNYEFESSSRFRCFVATLDTKEPEKLAKILQDELKKYKINADTSEEKFDLIRRQMLGDHIASLNSQEHIANEFTAMTESSRKTFFDSSEVLSQLTLEKVLKLAESFLDNSECSVFLIRPKK</sequence>
<organism evidence="3 4">
    <name type="scientific">Lactovum miscens</name>
    <dbReference type="NCBI Taxonomy" id="190387"/>
    <lineage>
        <taxon>Bacteria</taxon>
        <taxon>Bacillati</taxon>
        <taxon>Bacillota</taxon>
        <taxon>Bacilli</taxon>
        <taxon>Lactobacillales</taxon>
        <taxon>Streptococcaceae</taxon>
        <taxon>Lactovum</taxon>
    </lineage>
</organism>
<reference evidence="3 4" key="1">
    <citation type="submission" date="2020-08" db="EMBL/GenBank/DDBJ databases">
        <title>Genomic Encyclopedia of Type Strains, Phase IV (KMG-IV): sequencing the most valuable type-strain genomes for metagenomic binning, comparative biology and taxonomic classification.</title>
        <authorList>
            <person name="Goeker M."/>
        </authorList>
    </citation>
    <scope>NUCLEOTIDE SEQUENCE [LARGE SCALE GENOMIC DNA]</scope>
    <source>
        <strain evidence="3 4">DSM 14925</strain>
    </source>
</reference>
<dbReference type="InterPro" id="IPR050361">
    <property type="entry name" value="MPP/UQCRC_Complex"/>
</dbReference>
<dbReference type="Pfam" id="PF05193">
    <property type="entry name" value="Peptidase_M16_C"/>
    <property type="match status" value="1"/>
</dbReference>
<dbReference type="InterPro" id="IPR011249">
    <property type="entry name" value="Metalloenz_LuxS/M16"/>
</dbReference>
<dbReference type="PANTHER" id="PTHR11851">
    <property type="entry name" value="METALLOPROTEASE"/>
    <property type="match status" value="1"/>
</dbReference>
<evidence type="ECO:0000313" key="3">
    <source>
        <dbReference type="EMBL" id="MBB5887395.1"/>
    </source>
</evidence>